<accession>A0A7I7PAJ6</accession>
<feature type="signal peptide" evidence="1">
    <location>
        <begin position="1"/>
        <end position="24"/>
    </location>
</feature>
<gene>
    <name evidence="2" type="ORF">MNVI_09290</name>
</gene>
<dbReference type="KEGG" id="mnv:MNVI_09290"/>
<sequence length="134" mass="14722">MRFIVAAIAAWVAVGMLPTPPANAGPTVCDYPSCTPGITPHVVLGAPCDNTTYYVFGTADYDISFATQPGRLMFCGSARRRETRWFRSPPMAGVKEENSDCTLWPEYYVAQAPDGLFLMCVTQNGRMTWVRGDT</sequence>
<keyword evidence="1" id="KW-0732">Signal</keyword>
<dbReference type="Proteomes" id="UP000466894">
    <property type="component" value="Chromosome"/>
</dbReference>
<dbReference type="EMBL" id="AP022583">
    <property type="protein sequence ID" value="BBY05611.1"/>
    <property type="molecule type" value="Genomic_DNA"/>
</dbReference>
<feature type="chain" id="PRO_5029724380" description="Secreted protein" evidence="1">
    <location>
        <begin position="25"/>
        <end position="134"/>
    </location>
</feature>
<reference evidence="2 3" key="1">
    <citation type="journal article" date="2019" name="Emerg. Microbes Infect.">
        <title>Comprehensive subspecies identification of 175 nontuberculous mycobacteria species based on 7547 genomic profiles.</title>
        <authorList>
            <person name="Matsumoto Y."/>
            <person name="Kinjo T."/>
            <person name="Motooka D."/>
            <person name="Nabeya D."/>
            <person name="Jung N."/>
            <person name="Uechi K."/>
            <person name="Horii T."/>
            <person name="Iida T."/>
            <person name="Fujita J."/>
            <person name="Nakamura S."/>
        </authorList>
    </citation>
    <scope>NUCLEOTIDE SEQUENCE [LARGE SCALE GENOMIC DNA]</scope>
    <source>
        <strain evidence="2 3">JCM 16367</strain>
    </source>
</reference>
<protein>
    <recommendedName>
        <fullName evidence="4">Secreted protein</fullName>
    </recommendedName>
</protein>
<evidence type="ECO:0000256" key="1">
    <source>
        <dbReference type="SAM" id="SignalP"/>
    </source>
</evidence>
<dbReference type="RefSeq" id="WP_139797821.1">
    <property type="nucleotide sequence ID" value="NZ_AP022583.1"/>
</dbReference>
<proteinExistence type="predicted"/>
<evidence type="ECO:0008006" key="4">
    <source>
        <dbReference type="Google" id="ProtNLM"/>
    </source>
</evidence>
<evidence type="ECO:0000313" key="2">
    <source>
        <dbReference type="EMBL" id="BBY05611.1"/>
    </source>
</evidence>
<dbReference type="AlphaFoldDB" id="A0A7I7PAJ6"/>
<name>A0A7I7PAJ6_9MYCO</name>
<dbReference type="OrthoDB" id="4736801at2"/>
<evidence type="ECO:0000313" key="3">
    <source>
        <dbReference type="Proteomes" id="UP000466894"/>
    </source>
</evidence>
<organism evidence="2 3">
    <name type="scientific">Mycobacterium noviomagense</name>
    <dbReference type="NCBI Taxonomy" id="459858"/>
    <lineage>
        <taxon>Bacteria</taxon>
        <taxon>Bacillati</taxon>
        <taxon>Actinomycetota</taxon>
        <taxon>Actinomycetes</taxon>
        <taxon>Mycobacteriales</taxon>
        <taxon>Mycobacteriaceae</taxon>
        <taxon>Mycobacterium</taxon>
    </lineage>
</organism>